<accession>A0A085W3E3</accession>
<dbReference type="EMBL" id="JMCB01000023">
    <property type="protein sequence ID" value="KFE62206.1"/>
    <property type="molecule type" value="Genomic_DNA"/>
</dbReference>
<protein>
    <submittedName>
        <fullName evidence="1">Uncharacterized protein</fullName>
    </submittedName>
</protein>
<evidence type="ECO:0000313" key="1">
    <source>
        <dbReference type="EMBL" id="KFE62206.1"/>
    </source>
</evidence>
<organism evidence="1 2">
    <name type="scientific">Hyalangium minutum</name>
    <dbReference type="NCBI Taxonomy" id="394096"/>
    <lineage>
        <taxon>Bacteria</taxon>
        <taxon>Pseudomonadati</taxon>
        <taxon>Myxococcota</taxon>
        <taxon>Myxococcia</taxon>
        <taxon>Myxococcales</taxon>
        <taxon>Cystobacterineae</taxon>
        <taxon>Archangiaceae</taxon>
        <taxon>Hyalangium</taxon>
    </lineage>
</organism>
<keyword evidence="2" id="KW-1185">Reference proteome</keyword>
<gene>
    <name evidence="1" type="ORF">DB31_4312</name>
</gene>
<evidence type="ECO:0000313" key="2">
    <source>
        <dbReference type="Proteomes" id="UP000028725"/>
    </source>
</evidence>
<reference evidence="1 2" key="1">
    <citation type="submission" date="2014-04" db="EMBL/GenBank/DDBJ databases">
        <title>Genome assembly of Hyalangium minutum DSM 14724.</title>
        <authorList>
            <person name="Sharma G."/>
            <person name="Subramanian S."/>
        </authorList>
    </citation>
    <scope>NUCLEOTIDE SEQUENCE [LARGE SCALE GENOMIC DNA]</scope>
    <source>
        <strain evidence="1 2">DSM 14724</strain>
    </source>
</reference>
<comment type="caution">
    <text evidence="1">The sequence shown here is derived from an EMBL/GenBank/DDBJ whole genome shotgun (WGS) entry which is preliminary data.</text>
</comment>
<sequence length="37" mass="3900">MACRKDGPTAAILAPFGREVFSPGQPGRQGLLARKDS</sequence>
<dbReference type="AlphaFoldDB" id="A0A085W3E3"/>
<name>A0A085W3E3_9BACT</name>
<proteinExistence type="predicted"/>
<dbReference type="Proteomes" id="UP000028725">
    <property type="component" value="Unassembled WGS sequence"/>
</dbReference>